<evidence type="ECO:0000256" key="1">
    <source>
        <dbReference type="ARBA" id="ARBA00011984"/>
    </source>
</evidence>
<accession>A0A9J6GXE9</accession>
<dbReference type="OMA" id="CACRRLN"/>
<proteinExistence type="predicted"/>
<protein>
    <recommendedName>
        <fullName evidence="1">small monomeric GTPase</fullName>
        <ecNumber evidence="1">3.6.5.2</ecNumber>
    </recommendedName>
</protein>
<dbReference type="InterPro" id="IPR027417">
    <property type="entry name" value="P-loop_NTPase"/>
</dbReference>
<dbReference type="Gene3D" id="3.40.50.300">
    <property type="entry name" value="P-loop containing nucleotide triphosphate hydrolases"/>
    <property type="match status" value="1"/>
</dbReference>
<organism evidence="4 5">
    <name type="scientific">Haemaphysalis longicornis</name>
    <name type="common">Bush tick</name>
    <dbReference type="NCBI Taxonomy" id="44386"/>
    <lineage>
        <taxon>Eukaryota</taxon>
        <taxon>Metazoa</taxon>
        <taxon>Ecdysozoa</taxon>
        <taxon>Arthropoda</taxon>
        <taxon>Chelicerata</taxon>
        <taxon>Arachnida</taxon>
        <taxon>Acari</taxon>
        <taxon>Parasitiformes</taxon>
        <taxon>Ixodida</taxon>
        <taxon>Ixodoidea</taxon>
        <taxon>Ixodidae</taxon>
        <taxon>Haemaphysalinae</taxon>
        <taxon>Haemaphysalis</taxon>
    </lineage>
</organism>
<dbReference type="InterPro" id="IPR051065">
    <property type="entry name" value="Ras-related_GTPase"/>
</dbReference>
<dbReference type="PANTHER" id="PTHR45704">
    <property type="entry name" value="RAS-LIKE FAMILY MEMBER 11"/>
    <property type="match status" value="1"/>
</dbReference>
<dbReference type="GO" id="GO:0003925">
    <property type="term" value="F:G protein activity"/>
    <property type="evidence" value="ECO:0007669"/>
    <property type="project" value="UniProtKB-EC"/>
</dbReference>
<dbReference type="VEuPathDB" id="VectorBase:HLOH_062481"/>
<evidence type="ECO:0000256" key="3">
    <source>
        <dbReference type="ARBA" id="ARBA00048098"/>
    </source>
</evidence>
<dbReference type="EC" id="3.6.5.2" evidence="1"/>
<evidence type="ECO:0000313" key="4">
    <source>
        <dbReference type="EMBL" id="KAH9380170.1"/>
    </source>
</evidence>
<name>A0A9J6GXE9_HAELO</name>
<sequence>MHWSSCTASKTGGASRRRACACRRLNSYVPAFPQSWWQTNGTYHIVRQVDVDDGRQLSLSVQCQFYEVSAADSYAQVSMAFQSILREVLATKILRSLTPVRRRLTVVTVSRMLGAVFGKNAKRHKKRPSLSL</sequence>
<dbReference type="AlphaFoldDB" id="A0A9J6GXE9"/>
<reference evidence="4 5" key="1">
    <citation type="journal article" date="2020" name="Cell">
        <title>Large-Scale Comparative Analyses of Tick Genomes Elucidate Their Genetic Diversity and Vector Capacities.</title>
        <authorList>
            <consortium name="Tick Genome and Microbiome Consortium (TIGMIC)"/>
            <person name="Jia N."/>
            <person name="Wang J."/>
            <person name="Shi W."/>
            <person name="Du L."/>
            <person name="Sun Y."/>
            <person name="Zhan W."/>
            <person name="Jiang J.F."/>
            <person name="Wang Q."/>
            <person name="Zhang B."/>
            <person name="Ji P."/>
            <person name="Bell-Sakyi L."/>
            <person name="Cui X.M."/>
            <person name="Yuan T.T."/>
            <person name="Jiang B.G."/>
            <person name="Yang W.F."/>
            <person name="Lam T.T."/>
            <person name="Chang Q.C."/>
            <person name="Ding S.J."/>
            <person name="Wang X.J."/>
            <person name="Zhu J.G."/>
            <person name="Ruan X.D."/>
            <person name="Zhao L."/>
            <person name="Wei J.T."/>
            <person name="Ye R.Z."/>
            <person name="Que T.C."/>
            <person name="Du C.H."/>
            <person name="Zhou Y.H."/>
            <person name="Cheng J.X."/>
            <person name="Dai P.F."/>
            <person name="Guo W.B."/>
            <person name="Han X.H."/>
            <person name="Huang E.J."/>
            <person name="Li L.F."/>
            <person name="Wei W."/>
            <person name="Gao Y.C."/>
            <person name="Liu J.Z."/>
            <person name="Shao H.Z."/>
            <person name="Wang X."/>
            <person name="Wang C.C."/>
            <person name="Yang T.C."/>
            <person name="Huo Q.B."/>
            <person name="Li W."/>
            <person name="Chen H.Y."/>
            <person name="Chen S.E."/>
            <person name="Zhou L.G."/>
            <person name="Ni X.B."/>
            <person name="Tian J.H."/>
            <person name="Sheng Y."/>
            <person name="Liu T."/>
            <person name="Pan Y.S."/>
            <person name="Xia L.Y."/>
            <person name="Li J."/>
            <person name="Zhao F."/>
            <person name="Cao W.C."/>
        </authorList>
    </citation>
    <scope>NUCLEOTIDE SEQUENCE [LARGE SCALE GENOMIC DNA]</scope>
    <source>
        <strain evidence="4">HaeL-2018</strain>
    </source>
</reference>
<dbReference type="EMBL" id="JABSTR010000010">
    <property type="protein sequence ID" value="KAH9380170.1"/>
    <property type="molecule type" value="Genomic_DNA"/>
</dbReference>
<dbReference type="OrthoDB" id="18798at2759"/>
<gene>
    <name evidence="4" type="ORF">HPB48_019538</name>
</gene>
<keyword evidence="2" id="KW-0378">Hydrolase</keyword>
<evidence type="ECO:0000313" key="5">
    <source>
        <dbReference type="Proteomes" id="UP000821853"/>
    </source>
</evidence>
<comment type="caution">
    <text evidence="4">The sequence shown here is derived from an EMBL/GenBank/DDBJ whole genome shotgun (WGS) entry which is preliminary data.</text>
</comment>
<keyword evidence="5" id="KW-1185">Reference proteome</keyword>
<evidence type="ECO:0000256" key="2">
    <source>
        <dbReference type="ARBA" id="ARBA00022801"/>
    </source>
</evidence>
<comment type="catalytic activity">
    <reaction evidence="3">
        <text>GTP + H2O = GDP + phosphate + H(+)</text>
        <dbReference type="Rhea" id="RHEA:19669"/>
        <dbReference type="ChEBI" id="CHEBI:15377"/>
        <dbReference type="ChEBI" id="CHEBI:15378"/>
        <dbReference type="ChEBI" id="CHEBI:37565"/>
        <dbReference type="ChEBI" id="CHEBI:43474"/>
        <dbReference type="ChEBI" id="CHEBI:58189"/>
        <dbReference type="EC" id="3.6.5.2"/>
    </reaction>
</comment>
<dbReference type="Proteomes" id="UP000821853">
    <property type="component" value="Chromosome 8"/>
</dbReference>